<accession>A0ACB5U463</accession>
<dbReference type="Proteomes" id="UP001165101">
    <property type="component" value="Unassembled WGS sequence"/>
</dbReference>
<evidence type="ECO:0000313" key="1">
    <source>
        <dbReference type="EMBL" id="GMF00968.1"/>
    </source>
</evidence>
<reference evidence="1" key="1">
    <citation type="submission" date="2023-04" db="EMBL/GenBank/DDBJ databases">
        <title>Candida boidinii NBRC 1967.</title>
        <authorList>
            <person name="Ichikawa N."/>
            <person name="Sato H."/>
            <person name="Tonouchi N."/>
        </authorList>
    </citation>
    <scope>NUCLEOTIDE SEQUENCE</scope>
    <source>
        <strain evidence="1">NBRC 1967</strain>
    </source>
</reference>
<dbReference type="EMBL" id="BSXV01004658">
    <property type="protein sequence ID" value="GMF00968.1"/>
    <property type="molecule type" value="Genomic_DNA"/>
</dbReference>
<evidence type="ECO:0000313" key="2">
    <source>
        <dbReference type="Proteomes" id="UP001165101"/>
    </source>
</evidence>
<gene>
    <name evidence="1" type="ORF">Cboi01_000570800</name>
</gene>
<sequence>MSNLGLIKKIIQALQSGVFNEYILTGLHDCLLILVKANPTPETMKLLSLYIVSALSMTHNSLTSEIRNQTSEETLQRKCGIIVLDVIVSVICDPNSIALPPGLNNGDHRLSKLNGMFGEKNRQMGSEVKHLNILNNGKNNNNSSSNLQENNIRFKKIFKHINIRWILLLLSDTNSEVISLSLKLLIKLLTLPNSNGKKIKERKFLQDPLLIGILNTLLQKWWDIEEISVIILCAQ</sequence>
<organism evidence="1 2">
    <name type="scientific">Candida boidinii</name>
    <name type="common">Yeast</name>
    <dbReference type="NCBI Taxonomy" id="5477"/>
    <lineage>
        <taxon>Eukaryota</taxon>
        <taxon>Fungi</taxon>
        <taxon>Dikarya</taxon>
        <taxon>Ascomycota</taxon>
        <taxon>Saccharomycotina</taxon>
        <taxon>Pichiomycetes</taxon>
        <taxon>Pichiales</taxon>
        <taxon>Pichiaceae</taxon>
        <taxon>Ogataea</taxon>
        <taxon>Ogataea/Candida clade</taxon>
    </lineage>
</organism>
<comment type="caution">
    <text evidence="1">The sequence shown here is derived from an EMBL/GenBank/DDBJ whole genome shotgun (WGS) entry which is preliminary data.</text>
</comment>
<name>A0ACB5U463_CANBO</name>
<protein>
    <submittedName>
        <fullName evidence="1">Unnamed protein product</fullName>
    </submittedName>
</protein>
<proteinExistence type="predicted"/>
<keyword evidence="2" id="KW-1185">Reference proteome</keyword>